<dbReference type="EMBL" id="BAJS01000002">
    <property type="protein sequence ID" value="GAK35389.1"/>
    <property type="molecule type" value="Genomic_DNA"/>
</dbReference>
<evidence type="ECO:0000313" key="6">
    <source>
        <dbReference type="Proteomes" id="UP000027601"/>
    </source>
</evidence>
<accession>A0A069D5A4</accession>
<dbReference type="SUPFAM" id="SSF52540">
    <property type="entry name" value="P-loop containing nucleoside triphosphate hydrolases"/>
    <property type="match status" value="1"/>
</dbReference>
<protein>
    <submittedName>
        <fullName evidence="5">Cobyrinic acid A,C-diamide synthase</fullName>
    </submittedName>
</protein>
<keyword evidence="3" id="KW-0315">Glutamine amidotransferase</keyword>
<dbReference type="NCBIfam" id="NF002204">
    <property type="entry name" value="PRK01077.1"/>
    <property type="match status" value="1"/>
</dbReference>
<dbReference type="InterPro" id="IPR027417">
    <property type="entry name" value="P-loop_NTPase"/>
</dbReference>
<organism evidence="5 6">
    <name type="scientific">Bacteroides graminisolvens DSM 19988 = JCM 15093</name>
    <dbReference type="NCBI Taxonomy" id="1121097"/>
    <lineage>
        <taxon>Bacteria</taxon>
        <taxon>Pseudomonadati</taxon>
        <taxon>Bacteroidota</taxon>
        <taxon>Bacteroidia</taxon>
        <taxon>Bacteroidales</taxon>
        <taxon>Bacteroidaceae</taxon>
        <taxon>Bacteroides</taxon>
    </lineage>
</organism>
<feature type="domain" description="CobB/CobQ-like glutamine amidotransferase" evidence="4">
    <location>
        <begin position="123"/>
        <end position="302"/>
    </location>
</feature>
<keyword evidence="2" id="KW-0169">Cobalamin biosynthesis</keyword>
<dbReference type="InterPro" id="IPR011698">
    <property type="entry name" value="GATase_3"/>
</dbReference>
<evidence type="ECO:0000256" key="2">
    <source>
        <dbReference type="ARBA" id="ARBA00022573"/>
    </source>
</evidence>
<dbReference type="GO" id="GO:0042242">
    <property type="term" value="F:cobyrinic acid a,c-diamide synthase activity"/>
    <property type="evidence" value="ECO:0007669"/>
    <property type="project" value="InterPro"/>
</dbReference>
<dbReference type="GO" id="GO:0009236">
    <property type="term" value="P:cobalamin biosynthetic process"/>
    <property type="evidence" value="ECO:0007669"/>
    <property type="project" value="UniProtKB-KW"/>
</dbReference>
<dbReference type="CDD" id="cd03130">
    <property type="entry name" value="GATase1_CobB"/>
    <property type="match status" value="1"/>
</dbReference>
<dbReference type="PANTHER" id="PTHR43873:SF1">
    <property type="entry name" value="COBYRINATE A,C-DIAMIDE SYNTHASE"/>
    <property type="match status" value="1"/>
</dbReference>
<evidence type="ECO:0000313" key="5">
    <source>
        <dbReference type="EMBL" id="GAK35389.1"/>
    </source>
</evidence>
<dbReference type="Proteomes" id="UP000027601">
    <property type="component" value="Unassembled WGS sequence"/>
</dbReference>
<evidence type="ECO:0000256" key="3">
    <source>
        <dbReference type="ARBA" id="ARBA00022962"/>
    </source>
</evidence>
<evidence type="ECO:0000259" key="4">
    <source>
        <dbReference type="Pfam" id="PF07685"/>
    </source>
</evidence>
<keyword evidence="6" id="KW-1185">Reference proteome</keyword>
<gene>
    <name evidence="5" type="ORF">JCM15093_481</name>
</gene>
<evidence type="ECO:0000256" key="1">
    <source>
        <dbReference type="ARBA" id="ARBA00004953"/>
    </source>
</evidence>
<dbReference type="InterPro" id="IPR029062">
    <property type="entry name" value="Class_I_gatase-like"/>
</dbReference>
<dbReference type="PANTHER" id="PTHR43873">
    <property type="entry name" value="COBYRINATE A,C-DIAMIDE SYNTHASE"/>
    <property type="match status" value="1"/>
</dbReference>
<sequence length="311" mass="35205">MAYSVAPILYGYKHFNPTVRIAGVIFNQVAGESHFSYLKQACTDAGVHCFGYLPRQKDIEIPSRHLGLTLDEKFRFEEFADRIAASIEQYIQVDDLLNICSKETENVQSISAPVSSFSSRKLKIAVAHDEAFNFTYQENINQLKEYGDVEFFSPLRHFSAPLSADLLYLPGGYPEFFLSPLSANKSMIQSIRDYALSGGRVLAECGGMMYLCNSITGMDGISYPMAGVLDQEATMENMKLHLGYRMGEYNGVTWRGHEFHYSSLRNPMKSACQLYSARNTPVDTALIRYKNVIAGYTHLYWGEQCIFDLWK</sequence>
<name>A0A069D5A4_9BACE</name>
<reference evidence="5 6" key="1">
    <citation type="journal article" date="2015" name="Microbes Environ.">
        <title>Distribution and evolution of nitrogen fixation genes in the phylum bacteroidetes.</title>
        <authorList>
            <person name="Inoue J."/>
            <person name="Oshima K."/>
            <person name="Suda W."/>
            <person name="Sakamoto M."/>
            <person name="Iino T."/>
            <person name="Noda S."/>
            <person name="Hongoh Y."/>
            <person name="Hattori M."/>
            <person name="Ohkuma M."/>
        </authorList>
    </citation>
    <scope>NUCLEOTIDE SEQUENCE [LARGE SCALE GENOMIC DNA]</scope>
    <source>
        <strain evidence="5 6">JCM 15093</strain>
    </source>
</reference>
<dbReference type="InterPro" id="IPR004484">
    <property type="entry name" value="CbiA/CobB_synth"/>
</dbReference>
<proteinExistence type="predicted"/>
<comment type="pathway">
    <text evidence="1">Cofactor biosynthesis; adenosylcobalamin biosynthesis.</text>
</comment>
<dbReference type="STRING" id="1121097.GCA_000428125_01130"/>
<comment type="caution">
    <text evidence="5">The sequence shown here is derived from an EMBL/GenBank/DDBJ whole genome shotgun (WGS) entry which is preliminary data.</text>
</comment>
<dbReference type="SUPFAM" id="SSF52317">
    <property type="entry name" value="Class I glutamine amidotransferase-like"/>
    <property type="match status" value="1"/>
</dbReference>
<dbReference type="Pfam" id="PF07685">
    <property type="entry name" value="GATase_3"/>
    <property type="match status" value="1"/>
</dbReference>
<dbReference type="AlphaFoldDB" id="A0A069D5A4"/>
<dbReference type="Gene3D" id="3.40.50.880">
    <property type="match status" value="1"/>
</dbReference>
<dbReference type="PROSITE" id="PS51274">
    <property type="entry name" value="GATASE_COBBQ"/>
    <property type="match status" value="1"/>
</dbReference>
<dbReference type="eggNOG" id="COG1797">
    <property type="taxonomic scope" value="Bacteria"/>
</dbReference>